<sequence>MRVGLITRMSASSVNADGSIAAPTSAVDT</sequence>
<protein>
    <submittedName>
        <fullName evidence="1">Uncharacterized protein</fullName>
    </submittedName>
</protein>
<comment type="caution">
    <text evidence="1">The sequence shown here is derived from an EMBL/GenBank/DDBJ whole genome shotgun (WGS) entry which is preliminary data.</text>
</comment>
<reference evidence="2" key="1">
    <citation type="submission" date="2015-03" db="EMBL/GenBank/DDBJ databases">
        <authorList>
            <consortium name="Pathogen Informatics"/>
        </authorList>
    </citation>
    <scope>NUCLEOTIDE SEQUENCE [LARGE SCALE GENOMIC DNA]</scope>
    <source>
        <strain evidence="2">N09902308</strain>
    </source>
</reference>
<accession>A0A916PCX7</accession>
<gene>
    <name evidence="1" type="ORF">ERS007739_03900</name>
</gene>
<organism evidence="1 2">
    <name type="scientific">Mycobacterium tuberculosis</name>
    <dbReference type="NCBI Taxonomy" id="1773"/>
    <lineage>
        <taxon>Bacteria</taxon>
        <taxon>Bacillati</taxon>
        <taxon>Actinomycetota</taxon>
        <taxon>Actinomycetes</taxon>
        <taxon>Mycobacteriales</taxon>
        <taxon>Mycobacteriaceae</taxon>
        <taxon>Mycobacterium</taxon>
        <taxon>Mycobacterium tuberculosis complex</taxon>
    </lineage>
</organism>
<name>A0A916PCX7_MYCTX</name>
<dbReference type="EMBL" id="CSBK01002178">
    <property type="protein sequence ID" value="COZ56538.1"/>
    <property type="molecule type" value="Genomic_DNA"/>
</dbReference>
<evidence type="ECO:0000313" key="2">
    <source>
        <dbReference type="Proteomes" id="UP000039021"/>
    </source>
</evidence>
<dbReference type="AlphaFoldDB" id="A0A916PCX7"/>
<proteinExistence type="predicted"/>
<dbReference type="Proteomes" id="UP000039021">
    <property type="component" value="Unassembled WGS sequence"/>
</dbReference>
<evidence type="ECO:0000313" key="1">
    <source>
        <dbReference type="EMBL" id="COZ56538.1"/>
    </source>
</evidence>